<reference evidence="2" key="1">
    <citation type="submission" date="2021-01" db="EMBL/GenBank/DDBJ databases">
        <authorList>
            <person name="Corre E."/>
            <person name="Pelletier E."/>
            <person name="Niang G."/>
            <person name="Scheremetjew M."/>
            <person name="Finn R."/>
            <person name="Kale V."/>
            <person name="Holt S."/>
            <person name="Cochrane G."/>
            <person name="Meng A."/>
            <person name="Brown T."/>
            <person name="Cohen L."/>
        </authorList>
    </citation>
    <scope>NUCLEOTIDE SEQUENCE</scope>
    <source>
        <strain evidence="2">OF101</strain>
    </source>
</reference>
<dbReference type="Gene3D" id="2.170.270.10">
    <property type="entry name" value="SET domain"/>
    <property type="match status" value="1"/>
</dbReference>
<gene>
    <name evidence="2" type="ORF">ACAT0790_LOCUS35450</name>
</gene>
<dbReference type="EMBL" id="HBGE01058954">
    <property type="protein sequence ID" value="CAD9158685.1"/>
    <property type="molecule type" value="Transcribed_RNA"/>
</dbReference>
<organism evidence="2">
    <name type="scientific">Alexandrium catenella</name>
    <name type="common">Red tide dinoflagellate</name>
    <name type="synonym">Gonyaulax catenella</name>
    <dbReference type="NCBI Taxonomy" id="2925"/>
    <lineage>
        <taxon>Eukaryota</taxon>
        <taxon>Sar</taxon>
        <taxon>Alveolata</taxon>
        <taxon>Dinophyceae</taxon>
        <taxon>Gonyaulacales</taxon>
        <taxon>Pyrocystaceae</taxon>
        <taxon>Alexandrium</taxon>
    </lineage>
</organism>
<dbReference type="CDD" id="cd08161">
    <property type="entry name" value="SET"/>
    <property type="match status" value="1"/>
</dbReference>
<proteinExistence type="predicted"/>
<name>A0A7S1R8A2_ALECA</name>
<accession>A0A7S1R8A2</accession>
<evidence type="ECO:0000313" key="2">
    <source>
        <dbReference type="EMBL" id="CAD9158685.1"/>
    </source>
</evidence>
<protein>
    <recommendedName>
        <fullName evidence="1">SET domain-containing protein</fullName>
    </recommendedName>
</protein>
<dbReference type="PROSITE" id="PS50280">
    <property type="entry name" value="SET"/>
    <property type="match status" value="1"/>
</dbReference>
<feature type="domain" description="SET" evidence="1">
    <location>
        <begin position="47"/>
        <end position="179"/>
    </location>
</feature>
<dbReference type="AlphaFoldDB" id="A0A7S1R8A2"/>
<dbReference type="InterPro" id="IPR046341">
    <property type="entry name" value="SET_dom_sf"/>
</dbReference>
<dbReference type="InterPro" id="IPR001214">
    <property type="entry name" value="SET_dom"/>
</dbReference>
<dbReference type="SUPFAM" id="SSF82199">
    <property type="entry name" value="SET domain"/>
    <property type="match status" value="1"/>
</dbReference>
<sequence>MAQAASAHDARSGAAPALLAPMAGVLDGEPPMEAAGAGPPSDDAMLVPTEVREESTIPGAGRGRFVLRSVEKGEAIRRLRIGSPALRAFRSVEEIEAAFPRSDGGVQHVSHFGASAPPDVDWLREVVLVNGTAACLNHPPRGTEPNVRLEYRIEGGEQFRFLVAVRDIPAGGEMFVDYTQWSEVPWFEEYLRSNGLQSARGFAVGLGEPARDAGTA</sequence>
<evidence type="ECO:0000259" key="1">
    <source>
        <dbReference type="PROSITE" id="PS50280"/>
    </source>
</evidence>